<dbReference type="InterPro" id="IPR000836">
    <property type="entry name" value="PRTase_dom"/>
</dbReference>
<dbReference type="GO" id="GO:0052657">
    <property type="term" value="F:guanine phosphoribosyltransferase activity"/>
    <property type="evidence" value="ECO:0007669"/>
    <property type="project" value="UniProtKB-ARBA"/>
</dbReference>
<evidence type="ECO:0000256" key="14">
    <source>
        <dbReference type="ARBA" id="ARBA00049402"/>
    </source>
</evidence>
<evidence type="ECO:0000256" key="11">
    <source>
        <dbReference type="ARBA" id="ARBA00022741"/>
    </source>
</evidence>
<evidence type="ECO:0000256" key="3">
    <source>
        <dbReference type="ARBA" id="ARBA00004669"/>
    </source>
</evidence>
<dbReference type="NCBIfam" id="TIGR01203">
    <property type="entry name" value="HGPRTase"/>
    <property type="match status" value="1"/>
</dbReference>
<evidence type="ECO:0000256" key="10">
    <source>
        <dbReference type="ARBA" id="ARBA00022726"/>
    </source>
</evidence>
<dbReference type="SUPFAM" id="SSF53271">
    <property type="entry name" value="PRTase-like"/>
    <property type="match status" value="1"/>
</dbReference>
<evidence type="ECO:0000256" key="15">
    <source>
        <dbReference type="RuleBase" id="RU364099"/>
    </source>
</evidence>
<evidence type="ECO:0000256" key="2">
    <source>
        <dbReference type="ARBA" id="ARBA00004496"/>
    </source>
</evidence>
<dbReference type="GO" id="GO:0000287">
    <property type="term" value="F:magnesium ion binding"/>
    <property type="evidence" value="ECO:0007669"/>
    <property type="project" value="TreeGrafter"/>
</dbReference>
<proteinExistence type="inferred from homology"/>
<comment type="caution">
    <text evidence="17">The sequence shown here is derived from an EMBL/GenBank/DDBJ whole genome shotgun (WGS) entry which is preliminary data.</text>
</comment>
<evidence type="ECO:0000259" key="16">
    <source>
        <dbReference type="Pfam" id="PF00156"/>
    </source>
</evidence>
<evidence type="ECO:0000256" key="8">
    <source>
        <dbReference type="ARBA" id="ARBA00022679"/>
    </source>
</evidence>
<evidence type="ECO:0000256" key="1">
    <source>
        <dbReference type="ARBA" id="ARBA00001946"/>
    </source>
</evidence>
<dbReference type="EC" id="2.4.2.8" evidence="15"/>
<dbReference type="Proteomes" id="UP000216725">
    <property type="component" value="Unassembled WGS sequence"/>
</dbReference>
<name>A0A261EZ28_9BIFI</name>
<dbReference type="FunFam" id="3.40.50.2020:FF:000006">
    <property type="entry name" value="Hypoxanthine phosphoribosyltransferase"/>
    <property type="match status" value="1"/>
</dbReference>
<evidence type="ECO:0000256" key="4">
    <source>
        <dbReference type="ARBA" id="ARBA00004676"/>
    </source>
</evidence>
<dbReference type="Pfam" id="PF00156">
    <property type="entry name" value="Pribosyltran"/>
    <property type="match status" value="1"/>
</dbReference>
<comment type="catalytic activity">
    <reaction evidence="13">
        <text>GMP + diphosphate = guanine + 5-phospho-alpha-D-ribose 1-diphosphate</text>
        <dbReference type="Rhea" id="RHEA:25424"/>
        <dbReference type="ChEBI" id="CHEBI:16235"/>
        <dbReference type="ChEBI" id="CHEBI:33019"/>
        <dbReference type="ChEBI" id="CHEBI:58017"/>
        <dbReference type="ChEBI" id="CHEBI:58115"/>
        <dbReference type="EC" id="2.4.2.8"/>
    </reaction>
    <physiologicalReaction direction="right-to-left" evidence="13">
        <dbReference type="Rhea" id="RHEA:25426"/>
    </physiologicalReaction>
</comment>
<evidence type="ECO:0000313" key="17">
    <source>
        <dbReference type="EMBL" id="OZG52107.1"/>
    </source>
</evidence>
<dbReference type="UniPathway" id="UPA00591">
    <property type="reaction ID" value="UER00648"/>
</dbReference>
<dbReference type="GO" id="GO:0032263">
    <property type="term" value="P:GMP salvage"/>
    <property type="evidence" value="ECO:0007669"/>
    <property type="project" value="TreeGrafter"/>
</dbReference>
<dbReference type="GO" id="GO:0032264">
    <property type="term" value="P:IMP salvage"/>
    <property type="evidence" value="ECO:0007669"/>
    <property type="project" value="UniProtKB-UniPathway"/>
</dbReference>
<keyword evidence="6 15" id="KW-0963">Cytoplasm</keyword>
<dbReference type="GO" id="GO:0006166">
    <property type="term" value="P:purine ribonucleoside salvage"/>
    <property type="evidence" value="ECO:0007669"/>
    <property type="project" value="UniProtKB-KW"/>
</dbReference>
<comment type="pathway">
    <text evidence="4">Purine metabolism; GMP biosynthesis via salvage pathway; GMP from guanine: step 1/1.</text>
</comment>
<keyword evidence="10 15" id="KW-0660">Purine salvage</keyword>
<evidence type="ECO:0000256" key="5">
    <source>
        <dbReference type="ARBA" id="ARBA00008391"/>
    </source>
</evidence>
<keyword evidence="7 15" id="KW-0328">Glycosyltransferase</keyword>
<dbReference type="PANTHER" id="PTHR43340">
    <property type="entry name" value="HYPOXANTHINE-GUANINE PHOSPHORIBOSYLTRANSFERASE"/>
    <property type="match status" value="1"/>
</dbReference>
<dbReference type="GO" id="GO:0006178">
    <property type="term" value="P:guanine salvage"/>
    <property type="evidence" value="ECO:0007669"/>
    <property type="project" value="TreeGrafter"/>
</dbReference>
<dbReference type="InterPro" id="IPR050408">
    <property type="entry name" value="HGPRT"/>
</dbReference>
<dbReference type="Gene3D" id="3.40.50.2020">
    <property type="match status" value="1"/>
</dbReference>
<dbReference type="InterPro" id="IPR005904">
    <property type="entry name" value="Hxn_phspho_trans"/>
</dbReference>
<keyword evidence="18" id="KW-1185">Reference proteome</keyword>
<gene>
    <name evidence="17" type="ORF">PSRA_0657</name>
</gene>
<keyword evidence="12 15" id="KW-0460">Magnesium</keyword>
<dbReference type="AlphaFoldDB" id="A0A261EZ28"/>
<evidence type="ECO:0000313" key="18">
    <source>
        <dbReference type="Proteomes" id="UP000216725"/>
    </source>
</evidence>
<dbReference type="GO" id="GO:0000166">
    <property type="term" value="F:nucleotide binding"/>
    <property type="evidence" value="ECO:0007669"/>
    <property type="project" value="UniProtKB-KW"/>
</dbReference>
<sequence length="192" mass="21094">MMGLMKISDIADQVERELVSREEIDRKIAETAKQISHDYAGRDLLLVGVLKGAASTLVALADALSIDVEIDYVKLSSYGAGTESSGTVTVRNDLSCDVRGRNVLVVEDIVDTGRTLAWFCKELDRRGAASVETFALFDKPARRTIDFHPKYQGILIPDVFAVGFGLDYAEKYRNLDSVAVLKPSVYSKETNA</sequence>
<comment type="cofactor">
    <cofactor evidence="1 15">
        <name>Mg(2+)</name>
        <dbReference type="ChEBI" id="CHEBI:18420"/>
    </cofactor>
</comment>
<protein>
    <recommendedName>
        <fullName evidence="15">Hypoxanthine phosphoribosyltransferase</fullName>
        <ecNumber evidence="15">2.4.2.8</ecNumber>
    </recommendedName>
</protein>
<dbReference type="GO" id="GO:0005829">
    <property type="term" value="C:cytosol"/>
    <property type="evidence" value="ECO:0007669"/>
    <property type="project" value="TreeGrafter"/>
</dbReference>
<evidence type="ECO:0000256" key="7">
    <source>
        <dbReference type="ARBA" id="ARBA00022676"/>
    </source>
</evidence>
<organism evidence="17 18">
    <name type="scientific">Pseudoscardovia radai</name>
    <dbReference type="NCBI Taxonomy" id="987066"/>
    <lineage>
        <taxon>Bacteria</taxon>
        <taxon>Bacillati</taxon>
        <taxon>Actinomycetota</taxon>
        <taxon>Actinomycetes</taxon>
        <taxon>Bifidobacteriales</taxon>
        <taxon>Bifidobacteriaceae</taxon>
        <taxon>Pseudoscardovia</taxon>
    </lineage>
</organism>
<comment type="catalytic activity">
    <reaction evidence="14">
        <text>IMP + diphosphate = hypoxanthine + 5-phospho-alpha-D-ribose 1-diphosphate</text>
        <dbReference type="Rhea" id="RHEA:17973"/>
        <dbReference type="ChEBI" id="CHEBI:17368"/>
        <dbReference type="ChEBI" id="CHEBI:33019"/>
        <dbReference type="ChEBI" id="CHEBI:58017"/>
        <dbReference type="ChEBI" id="CHEBI:58053"/>
        <dbReference type="EC" id="2.4.2.8"/>
    </reaction>
    <physiologicalReaction direction="right-to-left" evidence="14">
        <dbReference type="Rhea" id="RHEA:17975"/>
    </physiologicalReaction>
</comment>
<comment type="pathway">
    <text evidence="3 15">Purine metabolism; IMP biosynthesis via salvage pathway; IMP from hypoxanthine: step 1/1.</text>
</comment>
<keyword evidence="8 15" id="KW-0808">Transferase</keyword>
<dbReference type="CDD" id="cd06223">
    <property type="entry name" value="PRTases_typeI"/>
    <property type="match status" value="1"/>
</dbReference>
<dbReference type="GO" id="GO:0046100">
    <property type="term" value="P:hypoxanthine metabolic process"/>
    <property type="evidence" value="ECO:0007669"/>
    <property type="project" value="TreeGrafter"/>
</dbReference>
<feature type="domain" description="Phosphoribosyltransferase" evidence="16">
    <location>
        <begin position="22"/>
        <end position="168"/>
    </location>
</feature>
<keyword evidence="9 15" id="KW-0479">Metal-binding</keyword>
<evidence type="ECO:0000256" key="13">
    <source>
        <dbReference type="ARBA" id="ARBA00048811"/>
    </source>
</evidence>
<evidence type="ECO:0000256" key="6">
    <source>
        <dbReference type="ARBA" id="ARBA00022490"/>
    </source>
</evidence>
<comment type="subcellular location">
    <subcellularLocation>
        <location evidence="2 15">Cytoplasm</location>
    </subcellularLocation>
</comment>
<dbReference type="PANTHER" id="PTHR43340:SF1">
    <property type="entry name" value="HYPOXANTHINE PHOSPHORIBOSYLTRANSFERASE"/>
    <property type="match status" value="1"/>
</dbReference>
<dbReference type="EMBL" id="MWWR01000005">
    <property type="protein sequence ID" value="OZG52107.1"/>
    <property type="molecule type" value="Genomic_DNA"/>
</dbReference>
<dbReference type="InterPro" id="IPR029057">
    <property type="entry name" value="PRTase-like"/>
</dbReference>
<reference evidence="17 18" key="1">
    <citation type="journal article" date="2017" name="BMC Genomics">
        <title>Comparative genomic and phylogenomic analyses of the Bifidobacteriaceae family.</title>
        <authorList>
            <person name="Lugli G.A."/>
            <person name="Milani C."/>
            <person name="Turroni F."/>
            <person name="Duranti S."/>
            <person name="Mancabelli L."/>
            <person name="Mangifesta M."/>
            <person name="Ferrario C."/>
            <person name="Modesto M."/>
            <person name="Mattarelli P."/>
            <person name="Jiri K."/>
            <person name="van Sinderen D."/>
            <person name="Ventura M."/>
        </authorList>
    </citation>
    <scope>NUCLEOTIDE SEQUENCE [LARGE SCALE GENOMIC DNA]</scope>
    <source>
        <strain evidence="17 18">DSM 24742</strain>
    </source>
</reference>
<evidence type="ECO:0000256" key="9">
    <source>
        <dbReference type="ARBA" id="ARBA00022723"/>
    </source>
</evidence>
<comment type="similarity">
    <text evidence="5 15">Belongs to the purine/pyrimidine phosphoribosyltransferase family.</text>
</comment>
<accession>A0A261EZ28</accession>
<keyword evidence="11 15" id="KW-0547">Nucleotide-binding</keyword>
<dbReference type="GO" id="GO:0004422">
    <property type="term" value="F:hypoxanthine phosphoribosyltransferase activity"/>
    <property type="evidence" value="ECO:0007669"/>
    <property type="project" value="InterPro"/>
</dbReference>
<evidence type="ECO:0000256" key="12">
    <source>
        <dbReference type="ARBA" id="ARBA00022842"/>
    </source>
</evidence>